<keyword evidence="1" id="KW-0175">Coiled coil</keyword>
<dbReference type="Gene3D" id="1.20.1170.10">
    <property type="match status" value="1"/>
</dbReference>
<evidence type="ECO:0000313" key="3">
    <source>
        <dbReference type="EMBL" id="CAG5101476.1"/>
    </source>
</evidence>
<feature type="coiled-coil region" evidence="1">
    <location>
        <begin position="467"/>
        <end position="569"/>
    </location>
</feature>
<feature type="region of interest" description="Disordered" evidence="2">
    <location>
        <begin position="322"/>
        <end position="345"/>
    </location>
</feature>
<proteinExistence type="predicted"/>
<feature type="compositionally biased region" description="Basic and acidic residues" evidence="2">
    <location>
        <begin position="705"/>
        <end position="714"/>
    </location>
</feature>
<feature type="region of interest" description="Disordered" evidence="2">
    <location>
        <begin position="580"/>
        <end position="621"/>
    </location>
</feature>
<dbReference type="Proteomes" id="UP001158576">
    <property type="component" value="Chromosome YSR"/>
</dbReference>
<name>A0ABN7SI83_OIKDI</name>
<sequence>MNRLKDQEGFLFIEEEAIVVKKVELAVSDSFDEQIHVLSDPSCNSRHFNQTGLNCISLNWVDEMRESGRIPDSCPSTIEVLVTTANERGARIIGSALCLDRAPNSVSFDGPICCSSMSNGSAFFIPLLSLQSALCVAKSDPSRKPPKIPESIIDKLKLVLSKPPTYLLPANEASLSLHRSCFAFCGTDNGFGAFGARRAKEVLLDSVEDEVDDFFTDGAFAADRPAEELSDSVEDEVDDFFTDGAFAADRAAEELSDSVEDAVVVGTGTRSTSSSFIKNEGTVRPIEDEEPAKYSQKTCKSTKEWNFCQKNNAPNVDLQSLSESMSESQFRRLPPLESPASGRKYQPDTTIRLTISNVATMCETLLRQREDQIREEYDKILAEKLKISPTLKKPNPNVSIVMADEDKLASLWKSFRMLKRNYNEMRNETDKDLSTLRDDITRSKRQMHAACLNLNAKLRTAEPRQSLDRMSDEKSQVEQQLREKVSELIELQDDFEKERAALKSTIATMQGELESTRDSLRSERENSTAKADLSALNMSEINPAGFEDLQEQKAQLEQALRDIANCVIADTELSVAIPEAESLRGDGARSPTRSTSPSRRSRRLRSPGRAVSPTFAMTTYDATKSKLDETITENNDAKREITRKLASAETAQAEKDGLNRTRNNLQAQLEGAQVDIEKLRSKIAELSSQKESAEEDREELQALLKRRDEDDKRSQRNIELLEQRGSSLKEELIAIREQLKKSELERDVADQERHETSEALQRAECALNETELKLNHLRTEEAGSREQLAKFAALNEGLAADKTEEQSELGLHIRSIKGSAVFWYNLLPNGSGDERTRHAACPVLRGLLNDPLIDKEDLEVTPEDLTADLDEADLLLHPSAESSDTLAIETIPTNLNA</sequence>
<reference evidence="3 4" key="1">
    <citation type="submission" date="2021-04" db="EMBL/GenBank/DDBJ databases">
        <authorList>
            <person name="Bliznina A."/>
        </authorList>
    </citation>
    <scope>NUCLEOTIDE SEQUENCE [LARGE SCALE GENOMIC DNA]</scope>
</reference>
<keyword evidence="4" id="KW-1185">Reference proteome</keyword>
<evidence type="ECO:0000313" key="4">
    <source>
        <dbReference type="Proteomes" id="UP001158576"/>
    </source>
</evidence>
<evidence type="ECO:0000256" key="2">
    <source>
        <dbReference type="SAM" id="MobiDB-lite"/>
    </source>
</evidence>
<gene>
    <name evidence="3" type="ORF">OKIOD_LOCUS8684</name>
</gene>
<protein>
    <submittedName>
        <fullName evidence="3">Oidioi.mRNA.OKI2018_I69.YSR.g17126.t1.cds</fullName>
    </submittedName>
</protein>
<dbReference type="Gene3D" id="2.60.120.620">
    <property type="entry name" value="q2cbj1_9rhob like domain"/>
    <property type="match status" value="1"/>
</dbReference>
<feature type="region of interest" description="Disordered" evidence="2">
    <location>
        <begin position="685"/>
        <end position="714"/>
    </location>
</feature>
<organism evidence="3 4">
    <name type="scientific">Oikopleura dioica</name>
    <name type="common">Tunicate</name>
    <dbReference type="NCBI Taxonomy" id="34765"/>
    <lineage>
        <taxon>Eukaryota</taxon>
        <taxon>Metazoa</taxon>
        <taxon>Chordata</taxon>
        <taxon>Tunicata</taxon>
        <taxon>Appendicularia</taxon>
        <taxon>Copelata</taxon>
        <taxon>Oikopleuridae</taxon>
        <taxon>Oikopleura</taxon>
    </lineage>
</organism>
<accession>A0ABN7SI83</accession>
<dbReference type="EMBL" id="OU015570">
    <property type="protein sequence ID" value="CAG5101476.1"/>
    <property type="molecule type" value="Genomic_DNA"/>
</dbReference>
<feature type="compositionally biased region" description="Low complexity" evidence="2">
    <location>
        <begin position="589"/>
        <end position="598"/>
    </location>
</feature>
<evidence type="ECO:0000256" key="1">
    <source>
        <dbReference type="SAM" id="Coils"/>
    </source>
</evidence>